<proteinExistence type="predicted"/>
<name>A0A7C3F112_9CREN</name>
<reference evidence="1" key="1">
    <citation type="journal article" date="2020" name="mSystems">
        <title>Genome- and Community-Level Interaction Insights into Carbon Utilization and Element Cycling Functions of Hydrothermarchaeota in Hydrothermal Sediment.</title>
        <authorList>
            <person name="Zhou Z."/>
            <person name="Liu Y."/>
            <person name="Xu W."/>
            <person name="Pan J."/>
            <person name="Luo Z.H."/>
            <person name="Li M."/>
        </authorList>
    </citation>
    <scope>NUCLEOTIDE SEQUENCE [LARGE SCALE GENOMIC DNA]</scope>
    <source>
        <strain evidence="1">SpSt-468</strain>
    </source>
</reference>
<dbReference type="AlphaFoldDB" id="A0A7C3F112"/>
<sequence length="113" mass="13023">MEGKIGLQWFDTAEDAMHKNNLNAIEEWVQANADNIHDIFHYVGDSEIEASKIIDGKQEKDAEGRIKISSYELYFFSNLMLIVYSEETQDLEKSEVLRKVKYLGELSMECGEP</sequence>
<protein>
    <submittedName>
        <fullName evidence="1">Uncharacterized protein</fullName>
    </submittedName>
</protein>
<gene>
    <name evidence="1" type="ORF">ENS19_07525</name>
</gene>
<accession>A0A7C3F112</accession>
<organism evidence="1">
    <name type="scientific">Candidatus Methanomethylicus mesodigestus</name>
    <dbReference type="NCBI Taxonomy" id="1867258"/>
    <lineage>
        <taxon>Archaea</taxon>
        <taxon>Thermoproteota</taxon>
        <taxon>Methanosuratincolia</taxon>
        <taxon>Candidatus Methanomethylicales</taxon>
        <taxon>Candidatus Methanomethylicaceae</taxon>
        <taxon>Candidatus Methanomethylicus</taxon>
    </lineage>
</organism>
<dbReference type="EMBL" id="DSTX01000013">
    <property type="protein sequence ID" value="HFK21105.1"/>
    <property type="molecule type" value="Genomic_DNA"/>
</dbReference>
<evidence type="ECO:0000313" key="1">
    <source>
        <dbReference type="EMBL" id="HFK21105.1"/>
    </source>
</evidence>
<comment type="caution">
    <text evidence="1">The sequence shown here is derived from an EMBL/GenBank/DDBJ whole genome shotgun (WGS) entry which is preliminary data.</text>
</comment>